<evidence type="ECO:0000313" key="1">
    <source>
        <dbReference type="EMBL" id="KAK6340930.1"/>
    </source>
</evidence>
<protein>
    <submittedName>
        <fullName evidence="1">Uncharacterized protein</fullName>
    </submittedName>
</protein>
<sequence>MSGLYPAPTAPGYGAPSCDNYIVCPTCPLGYYCPSSPPSTEDRPTYYQSPSSDAVARTTSTYDWASYEQPTCADYIVCPTCPLGYYCPGSTAPETTPYYAASPTSPTTPQPYGQPTCSDYVVCPTCPLGYSCPSNPSTKKGPIYYYTTPAIETTDPGVGYYSKAPTPPSGGPNPYLPSTTYFIGLPTTTLVVAPTCSEYVLCPVCPSGYYCPAESPSSTPSSGPVYYYSSPADPGNPTPAVPSCDVYAFCPECELGYSCVVDTTTSPLQGYGGYATKETANPPMENPYPTYGATPSIDATYVSGSDSPGYGYATVPVPAVPTCANYVLCPTCPLGYYCASTVEPTFASSTKYGVVPTGIIESVYSTEIVPQSYLPPGSCPDVVRTVTVTKTRDIYRIYNTCGTDPYPLVSSFIVPTVTVTQCDTSVPDPIAYTSPVSEVPSSSDCLTCTPTGDAYYNLSSQTTMAPSPSDPYGSNVTEESTSCSFKPCDGGYYCATCPHQWYCPTPTDNIPTDTPYPPYA</sequence>
<comment type="caution">
    <text evidence="1">The sequence shown here is derived from an EMBL/GenBank/DDBJ whole genome shotgun (WGS) entry which is preliminary data.</text>
</comment>
<reference evidence="1 2" key="1">
    <citation type="submission" date="2019-10" db="EMBL/GenBank/DDBJ databases">
        <authorList>
            <person name="Palmer J.M."/>
        </authorList>
    </citation>
    <scope>NUCLEOTIDE SEQUENCE [LARGE SCALE GENOMIC DNA]</scope>
    <source>
        <strain evidence="1 2">TWF696</strain>
    </source>
</reference>
<dbReference type="Proteomes" id="UP001375240">
    <property type="component" value="Unassembled WGS sequence"/>
</dbReference>
<dbReference type="AlphaFoldDB" id="A0AAV9UG51"/>
<organism evidence="1 2">
    <name type="scientific">Orbilia brochopaga</name>
    <dbReference type="NCBI Taxonomy" id="3140254"/>
    <lineage>
        <taxon>Eukaryota</taxon>
        <taxon>Fungi</taxon>
        <taxon>Dikarya</taxon>
        <taxon>Ascomycota</taxon>
        <taxon>Pezizomycotina</taxon>
        <taxon>Orbiliomycetes</taxon>
        <taxon>Orbiliales</taxon>
        <taxon>Orbiliaceae</taxon>
        <taxon>Orbilia</taxon>
    </lineage>
</organism>
<name>A0AAV9UG51_9PEZI</name>
<proteinExistence type="predicted"/>
<keyword evidence="2" id="KW-1185">Reference proteome</keyword>
<evidence type="ECO:0000313" key="2">
    <source>
        <dbReference type="Proteomes" id="UP001375240"/>
    </source>
</evidence>
<dbReference type="PRINTS" id="PR01217">
    <property type="entry name" value="PRICHEXTENSN"/>
</dbReference>
<dbReference type="EMBL" id="JAVHNQ010000008">
    <property type="protein sequence ID" value="KAK6340930.1"/>
    <property type="molecule type" value="Genomic_DNA"/>
</dbReference>
<gene>
    <name evidence="1" type="ORF">TWF696_009243</name>
</gene>
<accession>A0AAV9UG51</accession>